<protein>
    <recommendedName>
        <fullName evidence="4">Heme exporter protein D</fullName>
    </recommendedName>
</protein>
<dbReference type="Proteomes" id="UP000596049">
    <property type="component" value="Chromosome"/>
</dbReference>
<evidence type="ECO:0000313" key="2">
    <source>
        <dbReference type="EMBL" id="QQP10320.1"/>
    </source>
</evidence>
<accession>A0ABX7AKL3</accession>
<gene>
    <name evidence="2" type="ORF">FJQ98_13505</name>
</gene>
<keyword evidence="1" id="KW-0812">Transmembrane</keyword>
<dbReference type="EMBL" id="CP067341">
    <property type="protein sequence ID" value="QQP10320.1"/>
    <property type="molecule type" value="Genomic_DNA"/>
</dbReference>
<keyword evidence="3" id="KW-1185">Reference proteome</keyword>
<feature type="transmembrane region" description="Helical" evidence="1">
    <location>
        <begin position="6"/>
        <end position="25"/>
    </location>
</feature>
<proteinExistence type="predicted"/>
<evidence type="ECO:0000313" key="3">
    <source>
        <dbReference type="Proteomes" id="UP000596049"/>
    </source>
</evidence>
<reference evidence="2 3" key="1">
    <citation type="submission" date="2020-01" db="EMBL/GenBank/DDBJ databases">
        <authorList>
            <person name="Liu G."/>
            <person name="Liu B."/>
        </authorList>
    </citation>
    <scope>NUCLEOTIDE SEQUENCE [LARGE SCALE GENOMIC DNA]</scope>
    <source>
        <strain evidence="2 3">FJAT-51161</strain>
    </source>
</reference>
<sequence length="45" mass="5006">MGEFIFTIAYGSSLIVLGFITRGYLKKMEQQASQPTIPKKVDKAV</sequence>
<dbReference type="RefSeq" id="WP_158003031.1">
    <property type="nucleotide sequence ID" value="NZ_CP067341.1"/>
</dbReference>
<name>A0ABX7AKL3_9BACI</name>
<evidence type="ECO:0008006" key="4">
    <source>
        <dbReference type="Google" id="ProtNLM"/>
    </source>
</evidence>
<keyword evidence="1" id="KW-0472">Membrane</keyword>
<organism evidence="2 3">
    <name type="scientific">Lysinibacillus agricola</name>
    <dbReference type="NCBI Taxonomy" id="2590012"/>
    <lineage>
        <taxon>Bacteria</taxon>
        <taxon>Bacillati</taxon>
        <taxon>Bacillota</taxon>
        <taxon>Bacilli</taxon>
        <taxon>Bacillales</taxon>
        <taxon>Bacillaceae</taxon>
        <taxon>Lysinibacillus</taxon>
    </lineage>
</organism>
<evidence type="ECO:0000256" key="1">
    <source>
        <dbReference type="SAM" id="Phobius"/>
    </source>
</evidence>
<keyword evidence="1" id="KW-1133">Transmembrane helix</keyword>